<evidence type="ECO:0000256" key="6">
    <source>
        <dbReference type="ARBA" id="ARBA00023211"/>
    </source>
</evidence>
<sequence length="307" mass="32769">MSPAAPSADPADGPADGDRPDVPAVPASSLMLVRPEQDGDTSVFALRRAGSMAFSAHATAFPGGRVDPADDLPDALWEGTDLVAWGRRLGLPHEPVDALGTLAALDPAEGAGRVLAAAVRETFEETGVLLARDAATGAPVDPDRVAALPDDLRDAVERHEVDFGDLLRDEGLRPDAGALVPWSRWITPHGGPRRYDTFFFAVHLPAGQSPERMSSEAAEHGWASPAELLRRFRAGEVNLMAPTWWQLRTLADAGEDVHAGRSRFEPLEGVMLVAGQGPAFSHADEYLRDLAAFRAAAQVEESKDNIL</sequence>
<dbReference type="AlphaFoldDB" id="A0A7W9JK13"/>
<dbReference type="PANTHER" id="PTHR12318">
    <property type="entry name" value="TESTOSTERONE-REGULATED PROTEIN RP2"/>
    <property type="match status" value="1"/>
</dbReference>
<name>A0A7W9JK13_9MICC</name>
<evidence type="ECO:0000256" key="7">
    <source>
        <dbReference type="SAM" id="MobiDB-lite"/>
    </source>
</evidence>
<dbReference type="CDD" id="cd18870">
    <property type="entry name" value="NUDIX_AcylCoAdiphos_Nudt19"/>
    <property type="match status" value="1"/>
</dbReference>
<feature type="region of interest" description="Disordered" evidence="7">
    <location>
        <begin position="1"/>
        <end position="29"/>
    </location>
</feature>
<evidence type="ECO:0000256" key="3">
    <source>
        <dbReference type="ARBA" id="ARBA00022723"/>
    </source>
</evidence>
<reference evidence="9 10" key="1">
    <citation type="submission" date="2020-08" db="EMBL/GenBank/DDBJ databases">
        <title>Sequencing the genomes of 1000 actinobacteria strains.</title>
        <authorList>
            <person name="Klenk H.-P."/>
        </authorList>
    </citation>
    <scope>NUCLEOTIDE SEQUENCE [LARGE SCALE GENOMIC DNA]</scope>
    <source>
        <strain evidence="9 10">DSM 17945</strain>
    </source>
</reference>
<comment type="caution">
    <text evidence="9">The sequence shown here is derived from an EMBL/GenBank/DDBJ whole genome shotgun (WGS) entry which is preliminary data.</text>
</comment>
<evidence type="ECO:0000256" key="5">
    <source>
        <dbReference type="ARBA" id="ARBA00022842"/>
    </source>
</evidence>
<accession>A0A7W9JK13</accession>
<keyword evidence="3" id="KW-0479">Metal-binding</keyword>
<dbReference type="InterPro" id="IPR000086">
    <property type="entry name" value="NUDIX_hydrolase_dom"/>
</dbReference>
<evidence type="ECO:0000313" key="10">
    <source>
        <dbReference type="Proteomes" id="UP000567246"/>
    </source>
</evidence>
<keyword evidence="10" id="KW-1185">Reference proteome</keyword>
<protein>
    <submittedName>
        <fullName evidence="9">8-oxo-dGTP pyrophosphatase MutT (NUDIX family)</fullName>
    </submittedName>
</protein>
<keyword evidence="6" id="KW-0464">Manganese</keyword>
<proteinExistence type="predicted"/>
<feature type="compositionally biased region" description="Low complexity" evidence="7">
    <location>
        <begin position="1"/>
        <end position="14"/>
    </location>
</feature>
<comment type="cofactor">
    <cofactor evidence="2">
        <name>Mg(2+)</name>
        <dbReference type="ChEBI" id="CHEBI:18420"/>
    </cofactor>
</comment>
<evidence type="ECO:0000256" key="2">
    <source>
        <dbReference type="ARBA" id="ARBA00001946"/>
    </source>
</evidence>
<organism evidence="9 10">
    <name type="scientific">Micrococcus endophyticus</name>
    <dbReference type="NCBI Taxonomy" id="455343"/>
    <lineage>
        <taxon>Bacteria</taxon>
        <taxon>Bacillati</taxon>
        <taxon>Actinomycetota</taxon>
        <taxon>Actinomycetes</taxon>
        <taxon>Micrococcales</taxon>
        <taxon>Micrococcaceae</taxon>
        <taxon>Micrococcus</taxon>
    </lineage>
</organism>
<dbReference type="InterPro" id="IPR039121">
    <property type="entry name" value="NUDT19"/>
</dbReference>
<dbReference type="GO" id="GO:0046872">
    <property type="term" value="F:metal ion binding"/>
    <property type="evidence" value="ECO:0007669"/>
    <property type="project" value="UniProtKB-KW"/>
</dbReference>
<feature type="domain" description="Nudix hydrolase" evidence="8">
    <location>
        <begin position="23"/>
        <end position="248"/>
    </location>
</feature>
<dbReference type="RefSeq" id="WP_184172488.1">
    <property type="nucleotide sequence ID" value="NZ_BAABAG010000013.1"/>
</dbReference>
<dbReference type="SUPFAM" id="SSF55811">
    <property type="entry name" value="Nudix"/>
    <property type="match status" value="1"/>
</dbReference>
<dbReference type="Gene3D" id="3.90.79.10">
    <property type="entry name" value="Nucleoside Triphosphate Pyrophosphohydrolase"/>
    <property type="match status" value="1"/>
</dbReference>
<keyword evidence="5" id="KW-0460">Magnesium</keyword>
<evidence type="ECO:0000259" key="8">
    <source>
        <dbReference type="PROSITE" id="PS51462"/>
    </source>
</evidence>
<evidence type="ECO:0000256" key="4">
    <source>
        <dbReference type="ARBA" id="ARBA00022801"/>
    </source>
</evidence>
<gene>
    <name evidence="9" type="ORF">HDA33_001658</name>
</gene>
<dbReference type="GO" id="GO:0016818">
    <property type="term" value="F:hydrolase activity, acting on acid anhydrides, in phosphorus-containing anhydrides"/>
    <property type="evidence" value="ECO:0007669"/>
    <property type="project" value="InterPro"/>
</dbReference>
<dbReference type="PROSITE" id="PS51462">
    <property type="entry name" value="NUDIX"/>
    <property type="match status" value="1"/>
</dbReference>
<dbReference type="InterPro" id="IPR015797">
    <property type="entry name" value="NUDIX_hydrolase-like_dom_sf"/>
</dbReference>
<dbReference type="Proteomes" id="UP000567246">
    <property type="component" value="Unassembled WGS sequence"/>
</dbReference>
<dbReference type="PANTHER" id="PTHR12318:SF0">
    <property type="entry name" value="ACYL-COENZYME A DIPHOSPHATASE NUDT19"/>
    <property type="match status" value="1"/>
</dbReference>
<dbReference type="EMBL" id="JACHMW010000001">
    <property type="protein sequence ID" value="MBB5849094.1"/>
    <property type="molecule type" value="Genomic_DNA"/>
</dbReference>
<evidence type="ECO:0000256" key="1">
    <source>
        <dbReference type="ARBA" id="ARBA00001936"/>
    </source>
</evidence>
<keyword evidence="4" id="KW-0378">Hydrolase</keyword>
<comment type="cofactor">
    <cofactor evidence="1">
        <name>Mn(2+)</name>
        <dbReference type="ChEBI" id="CHEBI:29035"/>
    </cofactor>
</comment>
<evidence type="ECO:0000313" key="9">
    <source>
        <dbReference type="EMBL" id="MBB5849094.1"/>
    </source>
</evidence>